<keyword evidence="2" id="KW-1185">Reference proteome</keyword>
<dbReference type="AlphaFoldDB" id="X6LU58"/>
<name>X6LU58_RETFI</name>
<reference evidence="1 2" key="1">
    <citation type="journal article" date="2013" name="Curr. Biol.">
        <title>The Genome of the Foraminiferan Reticulomyxa filosa.</title>
        <authorList>
            <person name="Glockner G."/>
            <person name="Hulsmann N."/>
            <person name="Schleicher M."/>
            <person name="Noegel A.A."/>
            <person name="Eichinger L."/>
            <person name="Gallinger C."/>
            <person name="Pawlowski J."/>
            <person name="Sierra R."/>
            <person name="Euteneuer U."/>
            <person name="Pillet L."/>
            <person name="Moustafa A."/>
            <person name="Platzer M."/>
            <person name="Groth M."/>
            <person name="Szafranski K."/>
            <person name="Schliwa M."/>
        </authorList>
    </citation>
    <scope>NUCLEOTIDE SEQUENCE [LARGE SCALE GENOMIC DNA]</scope>
</reference>
<proteinExistence type="predicted"/>
<accession>X6LU58</accession>
<evidence type="ECO:0000313" key="1">
    <source>
        <dbReference type="EMBL" id="ETO04876.1"/>
    </source>
</evidence>
<dbReference type="EMBL" id="ASPP01028823">
    <property type="protein sequence ID" value="ETO04876.1"/>
    <property type="molecule type" value="Genomic_DNA"/>
</dbReference>
<evidence type="ECO:0000313" key="2">
    <source>
        <dbReference type="Proteomes" id="UP000023152"/>
    </source>
</evidence>
<dbReference type="Proteomes" id="UP000023152">
    <property type="component" value="Unassembled WGS sequence"/>
</dbReference>
<sequence length="170" mass="19705">MDTLPALSKLDASRLPCGVLEKFVLSPNRKQLFGKSGEEKKSEDKKNELIPGSEDYTFYSLLQLSNEVEALSSEKVPNNQKLEQLNKEIEKIYAELQSKEQEDESYEIPSNIIFFFFFCKKKKKDNGKKKKKVMLRHKTRAFEKMTSTTRTNFLESISDDLSVQTDHTRP</sequence>
<organism evidence="1 2">
    <name type="scientific">Reticulomyxa filosa</name>
    <dbReference type="NCBI Taxonomy" id="46433"/>
    <lineage>
        <taxon>Eukaryota</taxon>
        <taxon>Sar</taxon>
        <taxon>Rhizaria</taxon>
        <taxon>Retaria</taxon>
        <taxon>Foraminifera</taxon>
        <taxon>Monothalamids</taxon>
        <taxon>Reticulomyxidae</taxon>
        <taxon>Reticulomyxa</taxon>
    </lineage>
</organism>
<feature type="non-terminal residue" evidence="1">
    <location>
        <position position="170"/>
    </location>
</feature>
<gene>
    <name evidence="1" type="ORF">RFI_32520</name>
</gene>
<comment type="caution">
    <text evidence="1">The sequence shown here is derived from an EMBL/GenBank/DDBJ whole genome shotgun (WGS) entry which is preliminary data.</text>
</comment>
<protein>
    <submittedName>
        <fullName evidence="1">Uncharacterized protein</fullName>
    </submittedName>
</protein>